<dbReference type="Pfam" id="PF04042">
    <property type="entry name" value="DNA_pol_E_B"/>
    <property type="match status" value="1"/>
</dbReference>
<keyword evidence="4 6" id="KW-0238">DNA-binding</keyword>
<dbReference type="Gene3D" id="1.10.8.60">
    <property type="match status" value="1"/>
</dbReference>
<proteinExistence type="inferred from homology"/>
<evidence type="ECO:0000256" key="3">
    <source>
        <dbReference type="ARBA" id="ARBA00022705"/>
    </source>
</evidence>
<keyword evidence="9" id="KW-1185">Reference proteome</keyword>
<dbReference type="GO" id="GO:0006261">
    <property type="term" value="P:DNA-templated DNA replication"/>
    <property type="evidence" value="ECO:0007669"/>
    <property type="project" value="InterPro"/>
</dbReference>
<gene>
    <name evidence="8" type="ORF">Nepgr_015948</name>
</gene>
<keyword evidence="5 6" id="KW-0539">Nucleus</keyword>
<protein>
    <recommendedName>
        <fullName evidence="6">DNA polymerase epsilon subunit</fullName>
    </recommendedName>
    <alternativeName>
        <fullName evidence="6">DNA polymerase II subunit 2</fullName>
    </alternativeName>
</protein>
<evidence type="ECO:0000259" key="7">
    <source>
        <dbReference type="Pfam" id="PF04042"/>
    </source>
</evidence>
<dbReference type="InterPro" id="IPR007185">
    <property type="entry name" value="DNA_pol_a/d/e_bsu"/>
</dbReference>
<name>A0AAD3SMY8_NEPGR</name>
<evidence type="ECO:0000256" key="6">
    <source>
        <dbReference type="PIRNR" id="PIRNR000799"/>
    </source>
</evidence>
<dbReference type="Proteomes" id="UP001279734">
    <property type="component" value="Unassembled WGS sequence"/>
</dbReference>
<dbReference type="AlphaFoldDB" id="A0AAD3SMY8"/>
<evidence type="ECO:0000313" key="8">
    <source>
        <dbReference type="EMBL" id="GMH14107.1"/>
    </source>
</evidence>
<keyword evidence="3 6" id="KW-0235">DNA replication</keyword>
<evidence type="ECO:0000256" key="5">
    <source>
        <dbReference type="ARBA" id="ARBA00023242"/>
    </source>
</evidence>
<dbReference type="GO" id="GO:0003677">
    <property type="term" value="F:DNA binding"/>
    <property type="evidence" value="ECO:0007669"/>
    <property type="project" value="UniProtKB-UniRule"/>
</dbReference>
<organism evidence="8 9">
    <name type="scientific">Nepenthes gracilis</name>
    <name type="common">Slender pitcher plant</name>
    <dbReference type="NCBI Taxonomy" id="150966"/>
    <lineage>
        <taxon>Eukaryota</taxon>
        <taxon>Viridiplantae</taxon>
        <taxon>Streptophyta</taxon>
        <taxon>Embryophyta</taxon>
        <taxon>Tracheophyta</taxon>
        <taxon>Spermatophyta</taxon>
        <taxon>Magnoliopsida</taxon>
        <taxon>eudicotyledons</taxon>
        <taxon>Gunneridae</taxon>
        <taxon>Pentapetalae</taxon>
        <taxon>Caryophyllales</taxon>
        <taxon>Nepenthaceae</taxon>
        <taxon>Nepenthes</taxon>
    </lineage>
</organism>
<dbReference type="GO" id="GO:0008622">
    <property type="term" value="C:epsilon DNA polymerase complex"/>
    <property type="evidence" value="ECO:0007669"/>
    <property type="project" value="UniProtKB-UniRule"/>
</dbReference>
<comment type="function">
    <text evidence="6">Participates in DNA repair and in chromosomal DNA replication.</text>
</comment>
<evidence type="ECO:0000256" key="4">
    <source>
        <dbReference type="ARBA" id="ARBA00023125"/>
    </source>
</evidence>
<dbReference type="InterPro" id="IPR016266">
    <property type="entry name" value="POLE2"/>
</dbReference>
<comment type="similarity">
    <text evidence="2 6">Belongs to the DNA polymerase epsilon subunit B family.</text>
</comment>
<dbReference type="GO" id="GO:0042276">
    <property type="term" value="P:error-prone translesion synthesis"/>
    <property type="evidence" value="ECO:0007669"/>
    <property type="project" value="TreeGrafter"/>
</dbReference>
<dbReference type="PANTHER" id="PTHR12708:SF0">
    <property type="entry name" value="DNA POLYMERASE EPSILON SUBUNIT 2"/>
    <property type="match status" value="1"/>
</dbReference>
<comment type="caution">
    <text evidence="8">The sequence shown here is derived from an EMBL/GenBank/DDBJ whole genome shotgun (WGS) entry which is preliminary data.</text>
</comment>
<sequence>MGVTRKEVQKQFKIRGYTLKVDALEEVFSFVSRFPDAEEEAVDLLLDELDNEPLKSSILDREPVHRVVSLLLEAESSVGESPISVPNARSDLSFIDAFLIPKFRYDSSRKVFYEYTGRLPIHGDAPAKAALYRDRFELLFQRLSRDPHFSKPVFETALPGFGCCEIVPIQNLNWQTGRRWIMGLISQLEDGHFYLEDLSASVEIDLSNAISLAAFVALLSEGGSLHNLHVIQNLSGLSYSQATFNFLNMYYKITTGFFSENTIVVAEGERLPDGVFKVNTCGFPPIEDRDGSLSFISGLDFFGFGSLTKEEMRKLEAREKKAVNDMFVILSDIWLDDEETMAKIATVLDGYEGVQVVPSLFVLMGNFCSHPCNLSFRSFSSLRIQFEKLGKMIADHPRLKEQSRFLFIPGPDDAGPSTSLPRCALPKYFSEELQKHIPKAIFLSNPCRIKFYTQEIVVFRRDLLYRMRRSCLLPPSTAETSDPFGHLVATMIHQSHLCPLPLTIQPIIWNYDHCFHLYPTPHTIILGDRSEQKAFNYAGVTCFNPGSFSNDSSFVAYRPCTREVELSTL</sequence>
<dbReference type="PANTHER" id="PTHR12708">
    <property type="entry name" value="DNA POLYMERASE EPSILON SUBUNIT B"/>
    <property type="match status" value="1"/>
</dbReference>
<feature type="domain" description="DNA polymerase alpha/delta/epsilon subunit B" evidence="7">
    <location>
        <begin position="327"/>
        <end position="532"/>
    </location>
</feature>
<evidence type="ECO:0000256" key="1">
    <source>
        <dbReference type="ARBA" id="ARBA00004123"/>
    </source>
</evidence>
<dbReference type="PIRSF" id="PIRSF000799">
    <property type="entry name" value="DNA_pol_eps_2"/>
    <property type="match status" value="1"/>
</dbReference>
<comment type="subcellular location">
    <subcellularLocation>
        <location evidence="1 6">Nucleus</location>
    </subcellularLocation>
</comment>
<evidence type="ECO:0000313" key="9">
    <source>
        <dbReference type="Proteomes" id="UP001279734"/>
    </source>
</evidence>
<dbReference type="EMBL" id="BSYO01000013">
    <property type="protein sequence ID" value="GMH14107.1"/>
    <property type="molecule type" value="Genomic_DNA"/>
</dbReference>
<accession>A0AAD3SMY8</accession>
<evidence type="ECO:0000256" key="2">
    <source>
        <dbReference type="ARBA" id="ARBA00009560"/>
    </source>
</evidence>
<reference evidence="8" key="1">
    <citation type="submission" date="2023-05" db="EMBL/GenBank/DDBJ databases">
        <title>Nepenthes gracilis genome sequencing.</title>
        <authorList>
            <person name="Fukushima K."/>
        </authorList>
    </citation>
    <scope>NUCLEOTIDE SEQUENCE</scope>
    <source>
        <strain evidence="8">SING2019-196</strain>
    </source>
</reference>